<evidence type="ECO:0000313" key="4">
    <source>
        <dbReference type="Proteomes" id="UP000664203"/>
    </source>
</evidence>
<sequence>MERHRYYPSPGASFKLYHVLDPLDDSATRWSPTTGLAAEDTSTTPNNEEDMVQSIVDYFCNYLSRPNPTPYVPAVLRQHVDVEALKQRVGEEILVLEIDVEKMMPEARIYPVRDVVTGCNLEWPGDPRGGWGSKYLILHRVPREAITVYKPDELLENEREVRRQKDQAIEAEIFGALRTRQAAERRPSSPVQDVGSSKMAQEARQSHS</sequence>
<accession>A0A8H3IB09</accession>
<dbReference type="AlphaFoldDB" id="A0A8H3IB09"/>
<organism evidence="3 4">
    <name type="scientific">Alectoria fallacina</name>
    <dbReference type="NCBI Taxonomy" id="1903189"/>
    <lineage>
        <taxon>Eukaryota</taxon>
        <taxon>Fungi</taxon>
        <taxon>Dikarya</taxon>
        <taxon>Ascomycota</taxon>
        <taxon>Pezizomycotina</taxon>
        <taxon>Lecanoromycetes</taxon>
        <taxon>OSLEUM clade</taxon>
        <taxon>Lecanoromycetidae</taxon>
        <taxon>Lecanorales</taxon>
        <taxon>Lecanorineae</taxon>
        <taxon>Parmeliaceae</taxon>
        <taxon>Alectoria</taxon>
    </lineage>
</organism>
<feature type="domain" description="DUF7587" evidence="2">
    <location>
        <begin position="24"/>
        <end position="146"/>
    </location>
</feature>
<feature type="compositionally biased region" description="Polar residues" evidence="1">
    <location>
        <begin position="189"/>
        <end position="199"/>
    </location>
</feature>
<name>A0A8H3IB09_9LECA</name>
<evidence type="ECO:0000259" key="2">
    <source>
        <dbReference type="Pfam" id="PF24494"/>
    </source>
</evidence>
<evidence type="ECO:0000313" key="3">
    <source>
        <dbReference type="EMBL" id="CAF9911708.1"/>
    </source>
</evidence>
<dbReference type="OrthoDB" id="88561at2759"/>
<dbReference type="Pfam" id="PF24494">
    <property type="entry name" value="DUF7587"/>
    <property type="match status" value="1"/>
</dbReference>
<dbReference type="InterPro" id="IPR056009">
    <property type="entry name" value="DUF7587"/>
</dbReference>
<proteinExistence type="predicted"/>
<dbReference type="EMBL" id="CAJPDR010000051">
    <property type="protein sequence ID" value="CAF9911708.1"/>
    <property type="molecule type" value="Genomic_DNA"/>
</dbReference>
<reference evidence="3" key="1">
    <citation type="submission" date="2021-03" db="EMBL/GenBank/DDBJ databases">
        <authorList>
            <person name="Tagirdzhanova G."/>
        </authorList>
    </citation>
    <scope>NUCLEOTIDE SEQUENCE</scope>
</reference>
<evidence type="ECO:0000256" key="1">
    <source>
        <dbReference type="SAM" id="MobiDB-lite"/>
    </source>
</evidence>
<feature type="region of interest" description="Disordered" evidence="1">
    <location>
        <begin position="180"/>
        <end position="208"/>
    </location>
</feature>
<protein>
    <recommendedName>
        <fullName evidence="2">DUF7587 domain-containing protein</fullName>
    </recommendedName>
</protein>
<gene>
    <name evidence="3" type="ORF">ALECFALPRED_007627</name>
</gene>
<keyword evidence="4" id="KW-1185">Reference proteome</keyword>
<dbReference type="Proteomes" id="UP000664203">
    <property type="component" value="Unassembled WGS sequence"/>
</dbReference>
<comment type="caution">
    <text evidence="3">The sequence shown here is derived from an EMBL/GenBank/DDBJ whole genome shotgun (WGS) entry which is preliminary data.</text>
</comment>